<keyword evidence="4" id="KW-1185">Reference proteome</keyword>
<dbReference type="EMBL" id="PHGZ01000019">
    <property type="protein sequence ID" value="PJG82571.1"/>
    <property type="molecule type" value="Genomic_DNA"/>
</dbReference>
<evidence type="ECO:0000256" key="2">
    <source>
        <dbReference type="SAM" id="SignalP"/>
    </source>
</evidence>
<protein>
    <submittedName>
        <fullName evidence="3">Uncharacterized protein</fullName>
    </submittedName>
</protein>
<evidence type="ECO:0000313" key="4">
    <source>
        <dbReference type="Proteomes" id="UP000230282"/>
    </source>
</evidence>
<comment type="caution">
    <text evidence="3">The sequence shown here is derived from an EMBL/GenBank/DDBJ whole genome shotgun (WGS) entry which is preliminary data.</text>
</comment>
<sequence length="165" mass="18478">MKKRLSAVIFSTIFALIAALPAAAKVEKSDAGVYAAVNASGQVQSLFRFNKVGNRYWVVDMVKEGAWSKLICAKNTQCMLTDTSRATMRRFFSRYDELIAVVDRKLPKVSVSCIDVKEFAFCRLDDVEKTSYFLISQEGNISVLQKQPDPQVAEQPAAQNNKEQE</sequence>
<feature type="chain" id="PRO_5014721476" evidence="2">
    <location>
        <begin position="25"/>
        <end position="165"/>
    </location>
</feature>
<accession>A0A2M8RUL9</accession>
<feature type="region of interest" description="Disordered" evidence="1">
    <location>
        <begin position="146"/>
        <end position="165"/>
    </location>
</feature>
<dbReference type="OrthoDB" id="5678265at2"/>
<proteinExistence type="predicted"/>
<evidence type="ECO:0000256" key="1">
    <source>
        <dbReference type="SAM" id="MobiDB-lite"/>
    </source>
</evidence>
<gene>
    <name evidence="3" type="ORF">CVP04_08495</name>
</gene>
<evidence type="ECO:0000313" key="3">
    <source>
        <dbReference type="EMBL" id="PJG82571.1"/>
    </source>
</evidence>
<reference evidence="3 4" key="1">
    <citation type="submission" date="2017-11" db="EMBL/GenBank/DDBJ databases">
        <title>Reclassification of Bisgaard taxon 5 as Caviibacterium pharyngocola gen. nov., sp. nov.</title>
        <authorList>
            <person name="Christensen H."/>
        </authorList>
    </citation>
    <scope>NUCLEOTIDE SEQUENCE [LARGE SCALE GENOMIC DNA]</scope>
    <source>
        <strain evidence="3 4">7_3</strain>
    </source>
</reference>
<dbReference type="Proteomes" id="UP000230282">
    <property type="component" value="Unassembled WGS sequence"/>
</dbReference>
<keyword evidence="2" id="KW-0732">Signal</keyword>
<name>A0A2M8RUL9_9PAST</name>
<feature type="signal peptide" evidence="2">
    <location>
        <begin position="1"/>
        <end position="24"/>
    </location>
</feature>
<organism evidence="3 4">
    <name type="scientific">Caviibacterium pharyngocola</name>
    <dbReference type="NCBI Taxonomy" id="28159"/>
    <lineage>
        <taxon>Bacteria</taxon>
        <taxon>Pseudomonadati</taxon>
        <taxon>Pseudomonadota</taxon>
        <taxon>Gammaproteobacteria</taxon>
        <taxon>Pasteurellales</taxon>
        <taxon>Pasteurellaceae</taxon>
        <taxon>Caviibacterium</taxon>
    </lineage>
</organism>
<dbReference type="RefSeq" id="WP_100297082.1">
    <property type="nucleotide sequence ID" value="NZ_PHGZ01000019.1"/>
</dbReference>
<dbReference type="AlphaFoldDB" id="A0A2M8RUL9"/>